<evidence type="ECO:0000313" key="3">
    <source>
        <dbReference type="EMBL" id="GFJ96659.1"/>
    </source>
</evidence>
<keyword evidence="1" id="KW-0732">Signal</keyword>
<gene>
    <name evidence="3" type="ORF">Prum_103010</name>
</gene>
<dbReference type="Pfam" id="PF03713">
    <property type="entry name" value="DUF305"/>
    <property type="match status" value="1"/>
</dbReference>
<name>A0A6V8LPT4_9ACTN</name>
<accession>A0A6V8LPT4</accession>
<dbReference type="PROSITE" id="PS51257">
    <property type="entry name" value="PROKAR_LIPOPROTEIN"/>
    <property type="match status" value="1"/>
</dbReference>
<keyword evidence="3" id="KW-0449">Lipoprotein</keyword>
<dbReference type="RefSeq" id="WP_173086636.1">
    <property type="nucleotide sequence ID" value="NZ_BAABJB010000021.1"/>
</dbReference>
<feature type="signal peptide" evidence="1">
    <location>
        <begin position="1"/>
        <end position="23"/>
    </location>
</feature>
<keyword evidence="4" id="KW-1185">Reference proteome</keyword>
<reference evidence="3 4" key="2">
    <citation type="submission" date="2020-03" db="EMBL/GenBank/DDBJ databases">
        <authorList>
            <person name="Ichikawa N."/>
            <person name="Kimura A."/>
            <person name="Kitahashi Y."/>
            <person name="Uohara A."/>
        </authorList>
    </citation>
    <scope>NUCLEOTIDE SEQUENCE [LARGE SCALE GENOMIC DNA]</scope>
    <source>
        <strain evidence="3 4">NBRC 108638</strain>
    </source>
</reference>
<organism evidence="3 4">
    <name type="scientific">Phytohabitans rumicis</name>
    <dbReference type="NCBI Taxonomy" id="1076125"/>
    <lineage>
        <taxon>Bacteria</taxon>
        <taxon>Bacillati</taxon>
        <taxon>Actinomycetota</taxon>
        <taxon>Actinomycetes</taxon>
        <taxon>Micromonosporales</taxon>
        <taxon>Micromonosporaceae</taxon>
    </lineage>
</organism>
<dbReference type="PANTHER" id="PTHR36933:SF1">
    <property type="entry name" value="SLL0788 PROTEIN"/>
    <property type="match status" value="1"/>
</dbReference>
<feature type="domain" description="DUF305" evidence="2">
    <location>
        <begin position="58"/>
        <end position="202"/>
    </location>
</feature>
<evidence type="ECO:0000313" key="4">
    <source>
        <dbReference type="Proteomes" id="UP000482960"/>
    </source>
</evidence>
<evidence type="ECO:0000256" key="1">
    <source>
        <dbReference type="SAM" id="SignalP"/>
    </source>
</evidence>
<dbReference type="Proteomes" id="UP000482960">
    <property type="component" value="Unassembled WGS sequence"/>
</dbReference>
<evidence type="ECO:0000259" key="2">
    <source>
        <dbReference type="Pfam" id="PF03713"/>
    </source>
</evidence>
<dbReference type="EMBL" id="BLPG01000003">
    <property type="protein sequence ID" value="GFJ96659.1"/>
    <property type="molecule type" value="Genomic_DNA"/>
</dbReference>
<proteinExistence type="predicted"/>
<sequence length="205" mass="21647">MTRVNTRRFLLPAAAALATVILAAGCGDGGNEAGDLNHGGTASPTGAASSNATFNDVDVRFAQMMIPHHEQAVQMATLAQTRASDPQVKQLAVQVKAAQDPEITTMTGWLTTWGQSTAAHDSGHDMASMPGMMSDDDMAKLKAATGTAFDRMFVDMMIAHHKGAIQMAQDEQSNGAHPQAKALAATIEKTQTAEITTLETILERL</sequence>
<dbReference type="InterPro" id="IPR005183">
    <property type="entry name" value="DUF305_CopM-like"/>
</dbReference>
<protein>
    <submittedName>
        <fullName evidence="3">Lipoprotein</fullName>
    </submittedName>
</protein>
<reference evidence="3 4" key="1">
    <citation type="submission" date="2020-03" db="EMBL/GenBank/DDBJ databases">
        <title>Whole genome shotgun sequence of Phytohabitans rumicis NBRC 108638.</title>
        <authorList>
            <person name="Komaki H."/>
            <person name="Tamura T."/>
        </authorList>
    </citation>
    <scope>NUCLEOTIDE SEQUENCE [LARGE SCALE GENOMIC DNA]</scope>
    <source>
        <strain evidence="3 4">NBRC 108638</strain>
    </source>
</reference>
<comment type="caution">
    <text evidence="3">The sequence shown here is derived from an EMBL/GenBank/DDBJ whole genome shotgun (WGS) entry which is preliminary data.</text>
</comment>
<dbReference type="Gene3D" id="1.20.1260.10">
    <property type="match status" value="1"/>
</dbReference>
<dbReference type="AlphaFoldDB" id="A0A6V8LPT4"/>
<feature type="chain" id="PRO_5028912419" evidence="1">
    <location>
        <begin position="24"/>
        <end position="205"/>
    </location>
</feature>
<dbReference type="InterPro" id="IPR012347">
    <property type="entry name" value="Ferritin-like"/>
</dbReference>
<dbReference type="PANTHER" id="PTHR36933">
    <property type="entry name" value="SLL0788 PROTEIN"/>
    <property type="match status" value="1"/>
</dbReference>